<dbReference type="GO" id="GO:0005886">
    <property type="term" value="C:plasma membrane"/>
    <property type="evidence" value="ECO:0007669"/>
    <property type="project" value="TreeGrafter"/>
</dbReference>
<feature type="compositionally biased region" description="Pro residues" evidence="7">
    <location>
        <begin position="197"/>
        <end position="206"/>
    </location>
</feature>
<evidence type="ECO:0000256" key="6">
    <source>
        <dbReference type="SAM" id="Coils"/>
    </source>
</evidence>
<dbReference type="InterPro" id="IPR016763">
    <property type="entry name" value="VAP"/>
</dbReference>
<dbReference type="InParanoid" id="A0A0L0HBQ6"/>
<dbReference type="PANTHER" id="PTHR10809">
    <property type="entry name" value="VESICLE-ASSOCIATED MEMBRANE PROTEIN-ASSOCIATED PROTEIN"/>
    <property type="match status" value="1"/>
</dbReference>
<accession>A0A0L0HBQ6</accession>
<feature type="transmembrane region" description="Helical" evidence="8">
    <location>
        <begin position="312"/>
        <end position="331"/>
    </location>
</feature>
<evidence type="ECO:0000256" key="3">
    <source>
        <dbReference type="ARBA" id="ARBA00022692"/>
    </source>
</evidence>
<evidence type="ECO:0000256" key="1">
    <source>
        <dbReference type="ARBA" id="ARBA00004211"/>
    </source>
</evidence>
<dbReference type="Proteomes" id="UP000053201">
    <property type="component" value="Unassembled WGS sequence"/>
</dbReference>
<dbReference type="OrthoDB" id="264603at2759"/>
<comment type="subcellular location">
    <subcellularLocation>
        <location evidence="1">Membrane</location>
        <topology evidence="1">Single-pass type IV membrane protein</topology>
    </subcellularLocation>
</comment>
<feature type="compositionally biased region" description="Low complexity" evidence="7">
    <location>
        <begin position="186"/>
        <end position="196"/>
    </location>
</feature>
<organism evidence="10 11">
    <name type="scientific">Spizellomyces punctatus (strain DAOM BR117)</name>
    <dbReference type="NCBI Taxonomy" id="645134"/>
    <lineage>
        <taxon>Eukaryota</taxon>
        <taxon>Fungi</taxon>
        <taxon>Fungi incertae sedis</taxon>
        <taxon>Chytridiomycota</taxon>
        <taxon>Chytridiomycota incertae sedis</taxon>
        <taxon>Chytridiomycetes</taxon>
        <taxon>Spizellomycetales</taxon>
        <taxon>Spizellomycetaceae</taxon>
        <taxon>Spizellomyces</taxon>
    </lineage>
</organism>
<dbReference type="RefSeq" id="XP_016606652.1">
    <property type="nucleotide sequence ID" value="XM_016754510.1"/>
</dbReference>
<feature type="compositionally biased region" description="Low complexity" evidence="7">
    <location>
        <begin position="207"/>
        <end position="217"/>
    </location>
</feature>
<dbReference type="AlphaFoldDB" id="A0A0L0HBQ6"/>
<dbReference type="GO" id="GO:0005789">
    <property type="term" value="C:endoplasmic reticulum membrane"/>
    <property type="evidence" value="ECO:0007669"/>
    <property type="project" value="InterPro"/>
</dbReference>
<comment type="similarity">
    <text evidence="2">Belongs to the VAMP-associated protein (VAP) (TC 9.B.17) family.</text>
</comment>
<keyword evidence="5 8" id="KW-0472">Membrane</keyword>
<dbReference type="FunCoup" id="A0A0L0HBQ6">
    <property type="interactions" value="110"/>
</dbReference>
<dbReference type="Gene3D" id="2.60.40.10">
    <property type="entry name" value="Immunoglobulins"/>
    <property type="match status" value="1"/>
</dbReference>
<sequence>MDSSQSHFLKLAPERELEFRRPFTHVVKQSLIVSNIHPESPVAFKVKTTAPKQYCVRPNSGRIPPGASVEVQVLLQAMKEDPPADAKSKDKFLVQGIKIPADLMVAEGDQFTNRLQELWLQAEQLKKSSPEAASHVLVERKLRCVFLPADQEQGHRRQESSMSNTSTSVSRQPSTKQEFTDANTTSPRSSLSLQSPPQLPSPPPSAAEPSPSVQPVSIGRSDQVRPTPPPAVRSGNLSRADDAKTVDLVDKELTDAREKVKALQAACEGYKAEVERLNLLRRRKEGASAEVHSGGGSKENASPALIHVQQGLSIQMLAAIAVIAFLIGVIFF</sequence>
<keyword evidence="4 8" id="KW-1133">Transmembrane helix</keyword>
<dbReference type="VEuPathDB" id="FungiDB:SPPG_06293"/>
<evidence type="ECO:0000313" key="10">
    <source>
        <dbReference type="EMBL" id="KNC98612.1"/>
    </source>
</evidence>
<evidence type="ECO:0000313" key="11">
    <source>
        <dbReference type="Proteomes" id="UP000053201"/>
    </source>
</evidence>
<dbReference type="GO" id="GO:0033149">
    <property type="term" value="F:FFAT motif binding"/>
    <property type="evidence" value="ECO:0007669"/>
    <property type="project" value="TreeGrafter"/>
</dbReference>
<keyword evidence="6" id="KW-0175">Coiled coil</keyword>
<evidence type="ECO:0000256" key="2">
    <source>
        <dbReference type="ARBA" id="ARBA00008932"/>
    </source>
</evidence>
<dbReference type="SUPFAM" id="SSF49354">
    <property type="entry name" value="PapD-like"/>
    <property type="match status" value="1"/>
</dbReference>
<dbReference type="EMBL" id="KQ257460">
    <property type="protein sequence ID" value="KNC98612.1"/>
    <property type="molecule type" value="Genomic_DNA"/>
</dbReference>
<feature type="domain" description="MSP" evidence="9">
    <location>
        <begin position="8"/>
        <end position="147"/>
    </location>
</feature>
<evidence type="ECO:0000256" key="4">
    <source>
        <dbReference type="ARBA" id="ARBA00022989"/>
    </source>
</evidence>
<dbReference type="PANTHER" id="PTHR10809:SF6">
    <property type="entry name" value="AT11025P-RELATED"/>
    <property type="match status" value="1"/>
</dbReference>
<dbReference type="InterPro" id="IPR013783">
    <property type="entry name" value="Ig-like_fold"/>
</dbReference>
<dbReference type="Pfam" id="PF00635">
    <property type="entry name" value="Motile_Sperm"/>
    <property type="match status" value="1"/>
</dbReference>
<feature type="compositionally biased region" description="Polar residues" evidence="7">
    <location>
        <begin position="171"/>
        <end position="185"/>
    </location>
</feature>
<dbReference type="eggNOG" id="KOG0439">
    <property type="taxonomic scope" value="Eukaryota"/>
</dbReference>
<dbReference type="STRING" id="645134.A0A0L0HBQ6"/>
<proteinExistence type="inferred from homology"/>
<feature type="compositionally biased region" description="Low complexity" evidence="7">
    <location>
        <begin position="160"/>
        <end position="170"/>
    </location>
</feature>
<reference evidence="10 11" key="1">
    <citation type="submission" date="2009-08" db="EMBL/GenBank/DDBJ databases">
        <title>The Genome Sequence of Spizellomyces punctatus strain DAOM BR117.</title>
        <authorList>
            <consortium name="The Broad Institute Genome Sequencing Platform"/>
            <person name="Russ C."/>
            <person name="Cuomo C."/>
            <person name="Shea T."/>
            <person name="Young S.K."/>
            <person name="Zeng Q."/>
            <person name="Koehrsen M."/>
            <person name="Haas B."/>
            <person name="Borodovsky M."/>
            <person name="Guigo R."/>
            <person name="Alvarado L."/>
            <person name="Berlin A."/>
            <person name="Bochicchio J."/>
            <person name="Borenstein D."/>
            <person name="Chapman S."/>
            <person name="Chen Z."/>
            <person name="Engels R."/>
            <person name="Freedman E."/>
            <person name="Gellesch M."/>
            <person name="Goldberg J."/>
            <person name="Griggs A."/>
            <person name="Gujja S."/>
            <person name="Heiman D."/>
            <person name="Hepburn T."/>
            <person name="Howarth C."/>
            <person name="Jen D."/>
            <person name="Larson L."/>
            <person name="Lewis B."/>
            <person name="Mehta T."/>
            <person name="Park D."/>
            <person name="Pearson M."/>
            <person name="Roberts A."/>
            <person name="Saif S."/>
            <person name="Shenoy N."/>
            <person name="Sisk P."/>
            <person name="Stolte C."/>
            <person name="Sykes S."/>
            <person name="Thomson T."/>
            <person name="Walk T."/>
            <person name="White J."/>
            <person name="Yandava C."/>
            <person name="Burger G."/>
            <person name="Gray M.W."/>
            <person name="Holland P.W.H."/>
            <person name="King N."/>
            <person name="Lang F.B.F."/>
            <person name="Roger A.J."/>
            <person name="Ruiz-Trillo I."/>
            <person name="Lander E."/>
            <person name="Nusbaum C."/>
        </authorList>
    </citation>
    <scope>NUCLEOTIDE SEQUENCE [LARGE SCALE GENOMIC DNA]</scope>
    <source>
        <strain evidence="10 11">DAOM BR117</strain>
    </source>
</reference>
<dbReference type="PIRSF" id="PIRSF019693">
    <property type="entry name" value="VAMP-associated"/>
    <property type="match status" value="1"/>
</dbReference>
<keyword evidence="11" id="KW-1185">Reference proteome</keyword>
<feature type="region of interest" description="Disordered" evidence="7">
    <location>
        <begin position="149"/>
        <end position="239"/>
    </location>
</feature>
<protein>
    <recommendedName>
        <fullName evidence="9">MSP domain-containing protein</fullName>
    </recommendedName>
</protein>
<gene>
    <name evidence="10" type="ORF">SPPG_06293</name>
</gene>
<evidence type="ECO:0000256" key="5">
    <source>
        <dbReference type="ARBA" id="ARBA00023136"/>
    </source>
</evidence>
<dbReference type="PROSITE" id="PS50202">
    <property type="entry name" value="MSP"/>
    <property type="match status" value="1"/>
</dbReference>
<evidence type="ECO:0000259" key="9">
    <source>
        <dbReference type="PROSITE" id="PS50202"/>
    </source>
</evidence>
<keyword evidence="3 8" id="KW-0812">Transmembrane</keyword>
<feature type="coiled-coil region" evidence="6">
    <location>
        <begin position="246"/>
        <end position="280"/>
    </location>
</feature>
<name>A0A0L0HBQ6_SPIPD</name>
<dbReference type="OMA" id="NDTPLHE"/>
<dbReference type="InterPro" id="IPR000535">
    <property type="entry name" value="MSP_dom"/>
</dbReference>
<dbReference type="GeneID" id="27689616"/>
<dbReference type="GO" id="GO:0061817">
    <property type="term" value="P:endoplasmic reticulum-plasma membrane tethering"/>
    <property type="evidence" value="ECO:0007669"/>
    <property type="project" value="TreeGrafter"/>
</dbReference>
<dbReference type="GO" id="GO:0090158">
    <property type="term" value="P:endoplasmic reticulum membrane organization"/>
    <property type="evidence" value="ECO:0007669"/>
    <property type="project" value="TreeGrafter"/>
</dbReference>
<evidence type="ECO:0000256" key="7">
    <source>
        <dbReference type="SAM" id="MobiDB-lite"/>
    </source>
</evidence>
<evidence type="ECO:0000256" key="8">
    <source>
        <dbReference type="SAM" id="Phobius"/>
    </source>
</evidence>
<dbReference type="InterPro" id="IPR008962">
    <property type="entry name" value="PapD-like_sf"/>
</dbReference>